<dbReference type="AlphaFoldDB" id="A0A101M132"/>
<evidence type="ECO:0000313" key="1">
    <source>
        <dbReference type="EMBL" id="KUM48945.1"/>
    </source>
</evidence>
<name>A0A101M132_PICGL</name>
<dbReference type="EMBL" id="LKAM01000004">
    <property type="protein sequence ID" value="KUM48945.1"/>
    <property type="molecule type" value="Genomic_DNA"/>
</dbReference>
<proteinExistence type="predicted"/>
<comment type="caution">
    <text evidence="1">The sequence shown here is derived from an EMBL/GenBank/DDBJ whole genome shotgun (WGS) entry which is preliminary data.</text>
</comment>
<organism evidence="1">
    <name type="scientific">Picea glauca</name>
    <name type="common">White spruce</name>
    <name type="synonym">Pinus glauca</name>
    <dbReference type="NCBI Taxonomy" id="3330"/>
    <lineage>
        <taxon>Eukaryota</taxon>
        <taxon>Viridiplantae</taxon>
        <taxon>Streptophyta</taxon>
        <taxon>Embryophyta</taxon>
        <taxon>Tracheophyta</taxon>
        <taxon>Spermatophyta</taxon>
        <taxon>Pinopsida</taxon>
        <taxon>Pinidae</taxon>
        <taxon>Conifers I</taxon>
        <taxon>Pinales</taxon>
        <taxon>Pinaceae</taxon>
        <taxon>Picea</taxon>
    </lineage>
</organism>
<gene>
    <name evidence="1" type="ORF">ABT39_MTgene4281</name>
</gene>
<keyword evidence="1" id="KW-0496">Mitochondrion</keyword>
<accession>A0A101M132</accession>
<geneLocation type="mitochondrion" evidence="1"/>
<protein>
    <submittedName>
        <fullName evidence="1">Uncharacterized protein</fullName>
    </submittedName>
</protein>
<sequence length="81" mass="9449">MDGESYDSQLGEPCCTHAQAFEKKDHILVLMLHTYSLLHRLHIELLVDRLTYSSIHSKVWNHTCSQMLVSLFRPSLRIQLI</sequence>
<reference evidence="1" key="1">
    <citation type="journal article" date="2015" name="Genome Biol. Evol.">
        <title>Organellar Genomes of White Spruce (Picea glauca): Assembly and Annotation.</title>
        <authorList>
            <person name="Jackman S.D."/>
            <person name="Warren R.L."/>
            <person name="Gibb E.A."/>
            <person name="Vandervalk B.P."/>
            <person name="Mohamadi H."/>
            <person name="Chu J."/>
            <person name="Raymond A."/>
            <person name="Pleasance S."/>
            <person name="Coope R."/>
            <person name="Wildung M.R."/>
            <person name="Ritland C.E."/>
            <person name="Bousquet J."/>
            <person name="Jones S.J."/>
            <person name="Bohlmann J."/>
            <person name="Birol I."/>
        </authorList>
    </citation>
    <scope>NUCLEOTIDE SEQUENCE [LARGE SCALE GENOMIC DNA]</scope>
    <source>
        <tissue evidence="1">Flushing bud</tissue>
    </source>
</reference>